<proteinExistence type="inferred from homology"/>
<protein>
    <recommendedName>
        <fullName evidence="10">D-hydantoinase/dihydropyrimidinase</fullName>
        <ecNumber evidence="8">3.5.2.2</ecNumber>
    </recommendedName>
</protein>
<comment type="catalytic activity">
    <reaction evidence="7">
        <text>5,6-dihydrouracil + H2O = 3-(carbamoylamino)propanoate + H(+)</text>
        <dbReference type="Rhea" id="RHEA:16121"/>
        <dbReference type="ChEBI" id="CHEBI:11892"/>
        <dbReference type="ChEBI" id="CHEBI:15377"/>
        <dbReference type="ChEBI" id="CHEBI:15378"/>
        <dbReference type="ChEBI" id="CHEBI:15901"/>
        <dbReference type="EC" id="3.5.2.2"/>
    </reaction>
</comment>
<evidence type="ECO:0000256" key="9">
    <source>
        <dbReference type="ARBA" id="ARBA00054448"/>
    </source>
</evidence>
<evidence type="ECO:0000256" key="1">
    <source>
        <dbReference type="ARBA" id="ARBA00001947"/>
    </source>
</evidence>
<evidence type="ECO:0000256" key="5">
    <source>
        <dbReference type="ARBA" id="ARBA00022801"/>
    </source>
</evidence>
<keyword evidence="14" id="KW-1185">Reference proteome</keyword>
<dbReference type="KEGG" id="hat:RC74_21200"/>
<evidence type="ECO:0000256" key="7">
    <source>
        <dbReference type="ARBA" id="ARBA00036696"/>
    </source>
</evidence>
<dbReference type="InterPro" id="IPR032466">
    <property type="entry name" value="Metal_Hydrolase"/>
</dbReference>
<dbReference type="EC" id="3.5.2.2" evidence="8"/>
<evidence type="ECO:0000256" key="11">
    <source>
        <dbReference type="PIRSR" id="PIRSR611778-50"/>
    </source>
</evidence>
<feature type="domain" description="Amidohydrolase-related" evidence="12">
    <location>
        <begin position="47"/>
        <end position="417"/>
    </location>
</feature>
<dbReference type="Pfam" id="PF01979">
    <property type="entry name" value="Amidohydro_1"/>
    <property type="match status" value="1"/>
</dbReference>
<dbReference type="STRING" id="1579316.RC74_21200"/>
<name>A0A126V560_9RHOB</name>
<evidence type="ECO:0000256" key="4">
    <source>
        <dbReference type="ARBA" id="ARBA00022723"/>
    </source>
</evidence>
<evidence type="ECO:0000313" key="14">
    <source>
        <dbReference type="Proteomes" id="UP000070371"/>
    </source>
</evidence>
<evidence type="ECO:0000313" key="13">
    <source>
        <dbReference type="EMBL" id="AML53438.1"/>
    </source>
</evidence>
<dbReference type="Gene3D" id="2.30.40.10">
    <property type="entry name" value="Urease, subunit C, domain 1"/>
    <property type="match status" value="1"/>
</dbReference>
<evidence type="ECO:0000256" key="3">
    <source>
        <dbReference type="ARBA" id="ARBA00011881"/>
    </source>
</evidence>
<comment type="cofactor">
    <cofactor evidence="1">
        <name>Zn(2+)</name>
        <dbReference type="ChEBI" id="CHEBI:29105"/>
    </cofactor>
</comment>
<organism evidence="13 14">
    <name type="scientific">Falsihalocynthiibacter arcticus</name>
    <dbReference type="NCBI Taxonomy" id="1579316"/>
    <lineage>
        <taxon>Bacteria</taxon>
        <taxon>Pseudomonadati</taxon>
        <taxon>Pseudomonadota</taxon>
        <taxon>Alphaproteobacteria</taxon>
        <taxon>Rhodobacterales</taxon>
        <taxon>Roseobacteraceae</taxon>
        <taxon>Falsihalocynthiibacter</taxon>
    </lineage>
</organism>
<dbReference type="OrthoDB" id="9775759at2"/>
<comment type="function">
    <text evidence="9">Catalyzes the hydrolysis of dihydropyrimidines and of the structurally related DL-5-mono-substituted hydantoins, to produce N-carbamoyl-D-amino acids.</text>
</comment>
<dbReference type="FunFam" id="3.20.20.140:FF:000001">
    <property type="entry name" value="Dihydropyrimidinase like 3"/>
    <property type="match status" value="1"/>
</dbReference>
<dbReference type="SUPFAM" id="SSF51556">
    <property type="entry name" value="Metallo-dependent hydrolases"/>
    <property type="match status" value="1"/>
</dbReference>
<evidence type="ECO:0000256" key="6">
    <source>
        <dbReference type="ARBA" id="ARBA00022833"/>
    </source>
</evidence>
<dbReference type="InterPro" id="IPR006680">
    <property type="entry name" value="Amidohydro-rel"/>
</dbReference>
<dbReference type="GO" id="GO:0055086">
    <property type="term" value="P:nucleobase-containing small molecule metabolic process"/>
    <property type="evidence" value="ECO:0007669"/>
    <property type="project" value="UniProtKB-ARBA"/>
</dbReference>
<dbReference type="PANTHER" id="PTHR11647:SF1">
    <property type="entry name" value="COLLAPSIN RESPONSE MEDIATOR PROTEIN"/>
    <property type="match status" value="1"/>
</dbReference>
<accession>A0A126V560</accession>
<comment type="subunit">
    <text evidence="3">Homotetramer.</text>
</comment>
<dbReference type="InterPro" id="IPR050378">
    <property type="entry name" value="Metallo-dep_Hydrolases_sf"/>
</dbReference>
<dbReference type="InterPro" id="IPR011059">
    <property type="entry name" value="Metal-dep_hydrolase_composite"/>
</dbReference>
<keyword evidence="6" id="KW-0862">Zinc</keyword>
<dbReference type="GO" id="GO:0046872">
    <property type="term" value="F:metal ion binding"/>
    <property type="evidence" value="ECO:0007669"/>
    <property type="project" value="UniProtKB-KW"/>
</dbReference>
<dbReference type="RefSeq" id="WP_039002522.1">
    <property type="nucleotide sequence ID" value="NZ_CP014327.1"/>
</dbReference>
<dbReference type="Gene3D" id="3.20.20.140">
    <property type="entry name" value="Metal-dependent hydrolases"/>
    <property type="match status" value="1"/>
</dbReference>
<comment type="similarity">
    <text evidence="2">Belongs to the metallo-dependent hydrolases superfamily. Hydantoinase/dihydropyrimidinase family.</text>
</comment>
<evidence type="ECO:0000256" key="8">
    <source>
        <dbReference type="ARBA" id="ARBA00039113"/>
    </source>
</evidence>
<sequence>MTKVIKNGTVCTADRTWKADVLIEGEIIKQIGENLSGDTYIDAEGAYVIPGGIDPHTHLEMPFMGTTAAETFESGTWAAAAGGTTMLVDFCLPGADGSIKNAINEWHRKSAPQICSDIGYHMAITGWNEDIHREMKDAVDMGVNSFKHFMAYKGALMVEDDEMFASFQRCKELGALPMVHAENGDIVDILQKKYLAEGITGPEGHAYSRPPELEGEAANRAITIADAAGTPLYIVHVSCEQAHEAIRRARQKGMRIYGEPLIQFLTLDESEYFKGDWMHSARRVMSPPFRNKEHQASLWAGLQSGSLQVVATDHAAFNSEQKLMGKDNFCLIPNGSNGVEERLAVLWTEGVETGRLTPNEFVAVTSTNIAKILNIYPKKGAIMEGADADIVVWDPKISKTISQANHHSVLDYNVFEGFDVKAQSRYTLSRGEVIWAWGQNSQPQPGRGRFVPRPAFSSASKALSKWKELNSPRTIKRDPMNIPAGI</sequence>
<gene>
    <name evidence="13" type="ORF">RC74_21200</name>
</gene>
<keyword evidence="5" id="KW-0378">Hydrolase</keyword>
<reference evidence="13 14" key="1">
    <citation type="submission" date="2016-02" db="EMBL/GenBank/DDBJ databases">
        <title>Complete genome sequence of Halocynthiibacter arcticus PAMC 20958t from arctic marine sediment.</title>
        <authorList>
            <person name="Lee Y.M."/>
            <person name="Baek K."/>
            <person name="Lee H.K."/>
            <person name="Shin S.C."/>
        </authorList>
    </citation>
    <scope>NUCLEOTIDE SEQUENCE [LARGE SCALE GENOMIC DNA]</scope>
    <source>
        <strain evidence="13">PAMC 20958</strain>
    </source>
</reference>
<dbReference type="PANTHER" id="PTHR11647">
    <property type="entry name" value="HYDRANTOINASE/DIHYDROPYRIMIDINASE FAMILY MEMBER"/>
    <property type="match status" value="1"/>
</dbReference>
<dbReference type="SUPFAM" id="SSF51338">
    <property type="entry name" value="Composite domain of metallo-dependent hydrolases"/>
    <property type="match status" value="2"/>
</dbReference>
<keyword evidence="4" id="KW-0479">Metal-binding</keyword>
<dbReference type="InterPro" id="IPR011778">
    <property type="entry name" value="Hydantoinase/dihydroPyrase"/>
</dbReference>
<comment type="PTM">
    <text evidence="11">Carbamylation allows a single lysine to coordinate two divalent metal cations.</text>
</comment>
<evidence type="ECO:0000259" key="12">
    <source>
        <dbReference type="Pfam" id="PF01979"/>
    </source>
</evidence>
<dbReference type="Proteomes" id="UP000070371">
    <property type="component" value="Chromosome"/>
</dbReference>
<feature type="modified residue" description="N6-carboxylysine" evidence="11">
    <location>
        <position position="147"/>
    </location>
</feature>
<dbReference type="GO" id="GO:0004157">
    <property type="term" value="F:dihydropyrimidinase activity"/>
    <property type="evidence" value="ECO:0007669"/>
    <property type="project" value="UniProtKB-EC"/>
</dbReference>
<dbReference type="NCBIfam" id="TIGR02033">
    <property type="entry name" value="D-hydantoinase"/>
    <property type="match status" value="1"/>
</dbReference>
<dbReference type="CDD" id="cd01314">
    <property type="entry name" value="D-HYD"/>
    <property type="match status" value="1"/>
</dbReference>
<dbReference type="AlphaFoldDB" id="A0A126V560"/>
<dbReference type="EMBL" id="CP014327">
    <property type="protein sequence ID" value="AML53438.1"/>
    <property type="molecule type" value="Genomic_DNA"/>
</dbReference>
<evidence type="ECO:0000256" key="10">
    <source>
        <dbReference type="ARBA" id="ARBA00074385"/>
    </source>
</evidence>
<evidence type="ECO:0000256" key="2">
    <source>
        <dbReference type="ARBA" id="ARBA00008829"/>
    </source>
</evidence>
<dbReference type="GO" id="GO:0005829">
    <property type="term" value="C:cytosol"/>
    <property type="evidence" value="ECO:0007669"/>
    <property type="project" value="TreeGrafter"/>
</dbReference>
<dbReference type="GO" id="GO:0072527">
    <property type="term" value="P:pyrimidine-containing compound metabolic process"/>
    <property type="evidence" value="ECO:0007669"/>
    <property type="project" value="UniProtKB-ARBA"/>
</dbReference>